<proteinExistence type="predicted"/>
<evidence type="ECO:0000313" key="2">
    <source>
        <dbReference type="Proteomes" id="UP000521075"/>
    </source>
</evidence>
<evidence type="ECO:0000313" key="1">
    <source>
        <dbReference type="EMBL" id="NYK09922.1"/>
    </source>
</evidence>
<reference evidence="1 2" key="1">
    <citation type="submission" date="2020-07" db="EMBL/GenBank/DDBJ databases">
        <title>Sequencing the genomes of 1000 actinobacteria strains.</title>
        <authorList>
            <person name="Klenk H.-P."/>
        </authorList>
    </citation>
    <scope>NUCLEOTIDE SEQUENCE [LARGE SCALE GENOMIC DNA]</scope>
    <source>
        <strain evidence="1 2">DSM 15166</strain>
    </source>
</reference>
<gene>
    <name evidence="1" type="ORF">HNR14_001803</name>
</gene>
<comment type="caution">
    <text evidence="1">The sequence shown here is derived from an EMBL/GenBank/DDBJ whole genome shotgun (WGS) entry which is preliminary data.</text>
</comment>
<name>A0A853DL07_9MICO</name>
<sequence length="219" mass="22109">MQKTKHNGRRRAIIAGGALLGVAALTTAAFFSDNAYLNLGGAGSGNGGFATIDDFNILVVDTNADFTPKAETFAAADAANAWQEAEDPAGVSIAIVGSDRLIPGGAIKSVNIPFKNDSSTEEAKLDVTLVDRAASGADTTLRDKLRFTVSLNGTVLPGLSNVTYSAVSSSLMGSAVAAGQGGVLTIGVTVPDQGSEAANNALAGKTASIQAKIHAETLD</sequence>
<dbReference type="AlphaFoldDB" id="A0A853DL07"/>
<protein>
    <submittedName>
        <fullName evidence="1">Uncharacterized protein</fullName>
    </submittedName>
</protein>
<accession>A0A853DL07</accession>
<dbReference type="EMBL" id="JACCHJ010000001">
    <property type="protein sequence ID" value="NYK09922.1"/>
    <property type="molecule type" value="Genomic_DNA"/>
</dbReference>
<keyword evidence="2" id="KW-1185">Reference proteome</keyword>
<organism evidence="1 2">
    <name type="scientific">Leifsonia naganoensis</name>
    <dbReference type="NCBI Taxonomy" id="150025"/>
    <lineage>
        <taxon>Bacteria</taxon>
        <taxon>Bacillati</taxon>
        <taxon>Actinomycetota</taxon>
        <taxon>Actinomycetes</taxon>
        <taxon>Micrococcales</taxon>
        <taxon>Microbacteriaceae</taxon>
        <taxon>Leifsonia</taxon>
    </lineage>
</organism>
<dbReference type="RefSeq" id="WP_179700763.1">
    <property type="nucleotide sequence ID" value="NZ_BAAAHA010000011.1"/>
</dbReference>
<dbReference type="Proteomes" id="UP000521075">
    <property type="component" value="Unassembled WGS sequence"/>
</dbReference>